<dbReference type="PROSITE" id="PS50082">
    <property type="entry name" value="WD_REPEATS_2"/>
    <property type="match status" value="1"/>
</dbReference>
<dbReference type="GO" id="GO:0050201">
    <property type="term" value="F:fucokinase activity"/>
    <property type="evidence" value="ECO:0007669"/>
    <property type="project" value="TreeGrafter"/>
</dbReference>
<name>A0AAW2VA97_SESRA</name>
<dbReference type="Pfam" id="PF00288">
    <property type="entry name" value="GHMP_kinases_N"/>
    <property type="match status" value="1"/>
</dbReference>
<sequence>MKVEAIKWTGSGDGIISGGIEVVMWRRKEKSWEIAWSFKPIVPQVLVSTSWSADGLFATAPCSQVQAGGSSSPPNEARKCVLVCQGDGHTKYPQAELHHPMPVGMIQWRPSTGKPSSRHARHALRPVLLTCCLDGAVRLWGEIDDGRIRRAGKEYSDQKAAKLSFCVIASVEVNQTLNGFLGSDVFVSWAMEVEGLTIINNETSYYSCLDDLQYDTAGRCEWLIGFGPKRVATLWAIHCLDDFAPVRFPRVTLWKKQELVSVEMEAGQFLVNKVLMMRTRASSPPVVCSLVQLLPCNSFAWAQLYTQVPTSTEGKSANDGHCESPLSACAKGVLEVEGHTGKILQIAIHPFSIEVELAASLDANGMLIFWSASINTSWKLCGKVSVSDHSPNYMCLSWVPTLLGKDQVLLMGHANGIDCFIVKTSKNNDEKVQFHTLFSVPFKLEGHEQRLSRIYSIPLPSNRNGNFVSCKFLLVALWMDGFQALSWEITIHCCDSQGSCCDEHLQTFESEFSGNKYSVSVDPRSSVFPVPHHDDVVTCCAVVCPSDLVLSVEQQMISAEEMGSCSYAYHMITGCANGSLKLWQTMPAQSMSSDANWSLVGVLTSEQGPILAVSASACCRKIAMASTTNYPSYFSSLSIWECMLVQSAGSFMLEDKLFFDGKIVALNWFRLGNGQLLLGVGLENELRLYALQRQGGQDILKCETPLKRNAWICIAVYSGLPAISNFLWGPKGTAIVVHDEYFSIFSHYLLLSDSAGSNGHEVSLISIASEKPPEKITGGQYQSQVSAKMNTEGDLQSTINTEKCMPAYNSDTKICFLSMSEIADIIGGSLPLFHPEALMINLCSGHWKRAFIALRHLVQHLASSNLSKRGYGAKMCCNIISPVPLSDYLEGLLYPSSNDKLFQWSSSQLQTKLSHFSQIGGYDNPNSSLTSSLSRSEFNDFAEALERLYHYSYITEVEMMQALALIDLLQEGSANEDTYEPKLDGDLNRKVKTVKPYCPLMLYLVFVFLSAVNAFIWKLRLVSVNRCFSLGCSPETAVEFWVAVRFQKLYFARRFSRLPLAEELVASSGVIGWAFHSDCHENLFQSLLPSEPSWEEMRSMGVGFWYTNVAELRVKALCLNSIDHCQAALASNKKGIIFFNWEDGVLHSDKSEYIWAEADWPHDGWAGSESIPVPTYVSPGVGLGIKKGAHLGLGGATIGGGALCTPGRDLTGGGAFGIPGYAGTGSSRLGWGVQECFDEFLDPPATVDNIRTRAFASHPSRPFFLVGSSNTHIYLWEFNKDVATATYGVLPATNVPPPYALASVSAVQFDHFGHRFVTAALDGTVCTWQLEVGGRSNVHPTESSVCFNNHTADVTYVTASGSIVAAAGYSSNGVNVVVWDTLAPPTTSQASIMCHEGGARSLSVFDNDIGSGSISPLILTGGKGGDVGLHDFRYIATGRTKKHKHLDTGEHNISASSSIDMWSKTGDQNRNGMLWYIPKAHSGSVTKISTIPNTSFFLTGSKDGDVKLWDAKMAKLVFHWPRLHERHTFLQPSSRGFGGVVRAAVTDIQVVSHGFLTCGGDGFVKYIRFQDFPSIPHEFPISMEGWTAVKSFGSWGHEPNYESNTLKFSGSSPGDAISIFVLLLHEPYPTTSSPPPSSVNSRLEHGGESQMENRSRRSSLRSKADLSTSLRRAWYHLRVSVRDPTRVRTWDAIVLTAASPEQAELYNWQLNRAKRMGRIAPSTITLAVPDPNGRRIGSGAATLNAISALAKHLHQLSLVDLPVAGSSKCNSVSSFSESSNNEIPLLALVELIRKKHILLLHAGGDSKRVPWANPMGKVFLPLPYMAADDPDGPVPLLFDHILAIASCARQAFQNEGGFIMTGDVLPCFDAFSMVLPEDTASIVTVPITLDIASNHGVIVASKFGSRNDNSSVFLVENLLQKPSLEDLVDQKAILDDGRTLLDTGIIAVKGKAWVDLVMLACSSQQMISGLLQSKKEMSLYEDLVAAWVPAKHEWLKPRPLGEELVAALGKQKMCSYCAYDLLFLHFGTSSEVLDHLNGTGSGLVGRRHLCSIPATTASDIAASAMIVSSKIDPGVSIGEESLVYDSSISTGVQIGSQSIVVGVNVPEVQSTVARNSFRFRLPDRHCLWEVPLVGCTERVIVYCGLHDNPKISVSKDGTFCGKPWKKVLGDLGIHDADLWGHKESKDKCLWNAKIFPVLSYSEMLQLATWLMGLSNQEDEYLLCLWKRSGRISLEELHRSIDFSNMWLGSTNHQADLAAGIVAACLNFGLLGRNLSQLCREILQKEATGVEICKEFLSLCPNFQAQNPQILPKSRAHQVHLDLLRACSEEQMASEMEHKVWAAVANETALAVRYGFKENLFESSSQSSAMGHAASTSDDTFEQSFHLRKVKVELPVRVDFVGGWSDTPPWSLERSGCVLNMAITLSGSLPVGTIIETTKRTGLLINDDAGNELYINNISSIAPPFDSSDQFRLVKSALFVTNVINQKIFQSTGLHIKTWANVPRGSGLGTSSILSAAVVKALLQITNGDDSNENVTRLVLVLEQIMGTGGGWQDQVGGLYPGIKFTSSFPGIPLRLQVNPLLASPLLINELQQRLLVVFTGQVRLAHQVLQKVVIRYLQRDNLLISSIRRLVELAKIGREALMNCEIDEIGDVMLEAWRLHQELDPYCSNEFVDKLFAFSDPYCLGYKLVGAGVGGFALMLAKTAESAKKLRHLIAENPELDVEVYDWEIFLHD</sequence>
<dbReference type="InterPro" id="IPR006204">
    <property type="entry name" value="GHMP_kinase_N_dom"/>
</dbReference>
<dbReference type="InterPro" id="IPR036554">
    <property type="entry name" value="GHMP_kinase_C_sf"/>
</dbReference>
<dbReference type="EMBL" id="JACGWJ010000004">
    <property type="protein sequence ID" value="KAL0426142.1"/>
    <property type="molecule type" value="Genomic_DNA"/>
</dbReference>
<proteinExistence type="predicted"/>
<reference evidence="9" key="2">
    <citation type="journal article" date="2024" name="Plant">
        <title>Genomic evolution and insights into agronomic trait innovations of Sesamum species.</title>
        <authorList>
            <person name="Miao H."/>
            <person name="Wang L."/>
            <person name="Qu L."/>
            <person name="Liu H."/>
            <person name="Sun Y."/>
            <person name="Le M."/>
            <person name="Wang Q."/>
            <person name="Wei S."/>
            <person name="Zheng Y."/>
            <person name="Lin W."/>
            <person name="Duan Y."/>
            <person name="Cao H."/>
            <person name="Xiong S."/>
            <person name="Wang X."/>
            <person name="Wei L."/>
            <person name="Li C."/>
            <person name="Ma Q."/>
            <person name="Ju M."/>
            <person name="Zhao R."/>
            <person name="Li G."/>
            <person name="Mu C."/>
            <person name="Tian Q."/>
            <person name="Mei H."/>
            <person name="Zhang T."/>
            <person name="Gao T."/>
            <person name="Zhang H."/>
        </authorList>
    </citation>
    <scope>NUCLEOTIDE SEQUENCE</scope>
    <source>
        <strain evidence="9">G02</strain>
    </source>
</reference>
<keyword evidence="4" id="KW-0067">ATP-binding</keyword>
<dbReference type="FunFam" id="2.130.10.10:FF:001240">
    <property type="entry name" value="Transducin family protein / WD-40 repeat family protein"/>
    <property type="match status" value="1"/>
</dbReference>
<dbReference type="SUPFAM" id="SSF54211">
    <property type="entry name" value="Ribosomal protein S5 domain 2-like"/>
    <property type="match status" value="1"/>
</dbReference>
<keyword evidence="1" id="KW-0808">Transferase</keyword>
<feature type="repeat" description="WD" evidence="5">
    <location>
        <begin position="1478"/>
        <end position="1519"/>
    </location>
</feature>
<dbReference type="Pfam" id="PF00400">
    <property type="entry name" value="WD40"/>
    <property type="match status" value="1"/>
</dbReference>
<dbReference type="PROSITE" id="PS50294">
    <property type="entry name" value="WD_REPEATS_REGION"/>
    <property type="match status" value="1"/>
</dbReference>
<dbReference type="Gene3D" id="3.30.230.120">
    <property type="match status" value="1"/>
</dbReference>
<dbReference type="InterPro" id="IPR015943">
    <property type="entry name" value="WD40/YVTN_repeat-like_dom_sf"/>
</dbReference>
<evidence type="ECO:0000256" key="4">
    <source>
        <dbReference type="ARBA" id="ARBA00022840"/>
    </source>
</evidence>
<evidence type="ECO:0000313" key="9">
    <source>
        <dbReference type="EMBL" id="KAL0426142.1"/>
    </source>
</evidence>
<feature type="domain" description="GDP-fucose pyrophosphorylase" evidence="8">
    <location>
        <begin position="1791"/>
        <end position="2199"/>
    </location>
</feature>
<dbReference type="PRINTS" id="PR00959">
    <property type="entry name" value="MEVGALKINASE"/>
</dbReference>
<feature type="compositionally biased region" description="Basic and acidic residues" evidence="6">
    <location>
        <begin position="1642"/>
        <end position="1655"/>
    </location>
</feature>
<reference evidence="9" key="1">
    <citation type="submission" date="2020-06" db="EMBL/GenBank/DDBJ databases">
        <authorList>
            <person name="Li T."/>
            <person name="Hu X."/>
            <person name="Zhang T."/>
            <person name="Song X."/>
            <person name="Zhang H."/>
            <person name="Dai N."/>
            <person name="Sheng W."/>
            <person name="Hou X."/>
            <person name="Wei L."/>
        </authorList>
    </citation>
    <scope>NUCLEOTIDE SEQUENCE</scope>
    <source>
        <strain evidence="9">G02</strain>
        <tissue evidence="9">Leaf</tissue>
    </source>
</reference>
<dbReference type="PANTHER" id="PTHR32463">
    <property type="entry name" value="L-FUCOSE KINASE"/>
    <property type="match status" value="1"/>
</dbReference>
<evidence type="ECO:0000256" key="2">
    <source>
        <dbReference type="ARBA" id="ARBA00022741"/>
    </source>
</evidence>
<dbReference type="GO" id="GO:0042352">
    <property type="term" value="P:GDP-L-fucose salvage"/>
    <property type="evidence" value="ECO:0007669"/>
    <property type="project" value="TreeGrafter"/>
</dbReference>
<protein>
    <submittedName>
        <fullName evidence="9">Bifunctional fucokinase/fucose pyrophosphorylase</fullName>
    </submittedName>
</protein>
<keyword evidence="2" id="KW-0547">Nucleotide-binding</keyword>
<dbReference type="InterPro" id="IPR020568">
    <property type="entry name" value="Ribosomal_Su5_D2-typ_SF"/>
</dbReference>
<dbReference type="SUPFAM" id="SSF55060">
    <property type="entry name" value="GHMP Kinase, C-terminal domain"/>
    <property type="match status" value="1"/>
</dbReference>
<dbReference type="InterPro" id="IPR052203">
    <property type="entry name" value="GHMP_Kinase-Related"/>
</dbReference>
<keyword evidence="5" id="KW-0853">WD repeat</keyword>
<dbReference type="InterPro" id="IPR036322">
    <property type="entry name" value="WD40_repeat_dom_sf"/>
</dbReference>
<dbReference type="SMART" id="SM00320">
    <property type="entry name" value="WD40"/>
    <property type="match status" value="10"/>
</dbReference>
<evidence type="ECO:0000256" key="5">
    <source>
        <dbReference type="PROSITE-ProRule" id="PRU00221"/>
    </source>
</evidence>
<dbReference type="PANTHER" id="PTHR32463:SF0">
    <property type="entry name" value="L-FUCOSE KINASE"/>
    <property type="match status" value="1"/>
</dbReference>
<evidence type="ECO:0000256" key="3">
    <source>
        <dbReference type="ARBA" id="ARBA00022777"/>
    </source>
</evidence>
<comment type="caution">
    <text evidence="9">The sequence shown here is derived from an EMBL/GenBank/DDBJ whole genome shotgun (WGS) entry which is preliminary data.</text>
</comment>
<feature type="domain" description="GHMP kinase N-terminal" evidence="7">
    <location>
        <begin position="2482"/>
        <end position="2558"/>
    </location>
</feature>
<gene>
    <name evidence="9" type="ORF">Sradi_1149000</name>
</gene>
<dbReference type="Pfam" id="PF07959">
    <property type="entry name" value="Fucose_pyrophosphorylase"/>
    <property type="match status" value="1"/>
</dbReference>
<dbReference type="FunFam" id="3.30.230.120:FF:000002">
    <property type="entry name" value="Bifunctional fucokinase/fucose pyrophosphorylase"/>
    <property type="match status" value="1"/>
</dbReference>
<dbReference type="InterPro" id="IPR001680">
    <property type="entry name" value="WD40_rpt"/>
</dbReference>
<evidence type="ECO:0000256" key="6">
    <source>
        <dbReference type="SAM" id="MobiDB-lite"/>
    </source>
</evidence>
<dbReference type="InterPro" id="IPR012887">
    <property type="entry name" value="GDP_fucose_pyrophosphorylase"/>
</dbReference>
<dbReference type="SUPFAM" id="SSF50978">
    <property type="entry name" value="WD40 repeat-like"/>
    <property type="match status" value="3"/>
</dbReference>
<organism evidence="9">
    <name type="scientific">Sesamum radiatum</name>
    <name type="common">Black benniseed</name>
    <dbReference type="NCBI Taxonomy" id="300843"/>
    <lineage>
        <taxon>Eukaryota</taxon>
        <taxon>Viridiplantae</taxon>
        <taxon>Streptophyta</taxon>
        <taxon>Embryophyta</taxon>
        <taxon>Tracheophyta</taxon>
        <taxon>Spermatophyta</taxon>
        <taxon>Magnoliopsida</taxon>
        <taxon>eudicotyledons</taxon>
        <taxon>Gunneridae</taxon>
        <taxon>Pentapetalae</taxon>
        <taxon>asterids</taxon>
        <taxon>lamiids</taxon>
        <taxon>Lamiales</taxon>
        <taxon>Pedaliaceae</taxon>
        <taxon>Sesamum</taxon>
    </lineage>
</organism>
<accession>A0AAW2VA97</accession>
<dbReference type="GO" id="GO:0005524">
    <property type="term" value="F:ATP binding"/>
    <property type="evidence" value="ECO:0007669"/>
    <property type="project" value="UniProtKB-KW"/>
</dbReference>
<keyword evidence="3" id="KW-0418">Kinase</keyword>
<dbReference type="Gene3D" id="2.130.10.10">
    <property type="entry name" value="YVTN repeat-like/Quinoprotein amine dehydrogenase"/>
    <property type="match status" value="2"/>
</dbReference>
<evidence type="ECO:0000259" key="7">
    <source>
        <dbReference type="Pfam" id="PF00288"/>
    </source>
</evidence>
<evidence type="ECO:0000259" key="8">
    <source>
        <dbReference type="Pfam" id="PF07959"/>
    </source>
</evidence>
<feature type="region of interest" description="Disordered" evidence="6">
    <location>
        <begin position="1630"/>
        <end position="1663"/>
    </location>
</feature>
<evidence type="ECO:0000256" key="1">
    <source>
        <dbReference type="ARBA" id="ARBA00022679"/>
    </source>
</evidence>